<dbReference type="Proteomes" id="UP001293254">
    <property type="component" value="Unassembled WGS sequence"/>
</dbReference>
<accession>A0AAE1Y7J9</accession>
<evidence type="ECO:0000313" key="2">
    <source>
        <dbReference type="Proteomes" id="UP001293254"/>
    </source>
</evidence>
<dbReference type="EMBL" id="JACGWO010000006">
    <property type="protein sequence ID" value="KAK4425154.1"/>
    <property type="molecule type" value="Genomic_DNA"/>
</dbReference>
<evidence type="ECO:0000313" key="1">
    <source>
        <dbReference type="EMBL" id="KAK4425154.1"/>
    </source>
</evidence>
<protein>
    <submittedName>
        <fullName evidence="1">Uncharacterized protein</fullName>
    </submittedName>
</protein>
<reference evidence="1" key="2">
    <citation type="journal article" date="2024" name="Plant">
        <title>Genomic evolution and insights into agronomic trait innovations of Sesamum species.</title>
        <authorList>
            <person name="Miao H."/>
            <person name="Wang L."/>
            <person name="Qu L."/>
            <person name="Liu H."/>
            <person name="Sun Y."/>
            <person name="Le M."/>
            <person name="Wang Q."/>
            <person name="Wei S."/>
            <person name="Zheng Y."/>
            <person name="Lin W."/>
            <person name="Duan Y."/>
            <person name="Cao H."/>
            <person name="Xiong S."/>
            <person name="Wang X."/>
            <person name="Wei L."/>
            <person name="Li C."/>
            <person name="Ma Q."/>
            <person name="Ju M."/>
            <person name="Zhao R."/>
            <person name="Li G."/>
            <person name="Mu C."/>
            <person name="Tian Q."/>
            <person name="Mei H."/>
            <person name="Zhang T."/>
            <person name="Gao T."/>
            <person name="Zhang H."/>
        </authorList>
    </citation>
    <scope>NUCLEOTIDE SEQUENCE</scope>
    <source>
        <strain evidence="1">3651</strain>
    </source>
</reference>
<name>A0AAE1Y7J9_9LAMI</name>
<dbReference type="AlphaFoldDB" id="A0AAE1Y7J9"/>
<keyword evidence="2" id="KW-1185">Reference proteome</keyword>
<proteinExistence type="predicted"/>
<organism evidence="1 2">
    <name type="scientific">Sesamum alatum</name>
    <dbReference type="NCBI Taxonomy" id="300844"/>
    <lineage>
        <taxon>Eukaryota</taxon>
        <taxon>Viridiplantae</taxon>
        <taxon>Streptophyta</taxon>
        <taxon>Embryophyta</taxon>
        <taxon>Tracheophyta</taxon>
        <taxon>Spermatophyta</taxon>
        <taxon>Magnoliopsida</taxon>
        <taxon>eudicotyledons</taxon>
        <taxon>Gunneridae</taxon>
        <taxon>Pentapetalae</taxon>
        <taxon>asterids</taxon>
        <taxon>lamiids</taxon>
        <taxon>Lamiales</taxon>
        <taxon>Pedaliaceae</taxon>
        <taxon>Sesamum</taxon>
    </lineage>
</organism>
<comment type="caution">
    <text evidence="1">The sequence shown here is derived from an EMBL/GenBank/DDBJ whole genome shotgun (WGS) entry which is preliminary data.</text>
</comment>
<gene>
    <name evidence="1" type="ORF">Salat_1709300</name>
</gene>
<reference evidence="1" key="1">
    <citation type="submission" date="2020-06" db="EMBL/GenBank/DDBJ databases">
        <authorList>
            <person name="Li T."/>
            <person name="Hu X."/>
            <person name="Zhang T."/>
            <person name="Song X."/>
            <person name="Zhang H."/>
            <person name="Dai N."/>
            <person name="Sheng W."/>
            <person name="Hou X."/>
            <person name="Wei L."/>
        </authorList>
    </citation>
    <scope>NUCLEOTIDE SEQUENCE</scope>
    <source>
        <strain evidence="1">3651</strain>
        <tissue evidence="1">Leaf</tissue>
    </source>
</reference>
<sequence>MIKVQMTLSECKIQSANSSLELGFALHGKVVAAGIRMSFGFPSPAAMYPRFWWLKLNPIFSLHVSYVTAKDESRISSYVAMCPGLLMIDVYQFPEMETSLGVGLHPPRLDSYTSGEVVDLSWTAIMKSC</sequence>